<dbReference type="FunCoup" id="W7XHF2">
    <property type="interactions" value="26"/>
</dbReference>
<proteinExistence type="predicted"/>
<evidence type="ECO:0000313" key="4">
    <source>
        <dbReference type="Proteomes" id="UP000009168"/>
    </source>
</evidence>
<feature type="compositionally biased region" description="Polar residues" evidence="2">
    <location>
        <begin position="340"/>
        <end position="382"/>
    </location>
</feature>
<keyword evidence="1" id="KW-0175">Coiled coil</keyword>
<dbReference type="Proteomes" id="UP000009168">
    <property type="component" value="Unassembled WGS sequence"/>
</dbReference>
<feature type="coiled-coil region" evidence="1">
    <location>
        <begin position="398"/>
        <end position="432"/>
    </location>
</feature>
<name>W7XHF2_TETTS</name>
<evidence type="ECO:0000256" key="1">
    <source>
        <dbReference type="SAM" id="Coils"/>
    </source>
</evidence>
<gene>
    <name evidence="3" type="ORF">TTHERM_000579219</name>
</gene>
<keyword evidence="4" id="KW-1185">Reference proteome</keyword>
<feature type="coiled-coil region" evidence="1">
    <location>
        <begin position="236"/>
        <end position="321"/>
    </location>
</feature>
<feature type="region of interest" description="Disordered" evidence="2">
    <location>
        <begin position="522"/>
        <end position="546"/>
    </location>
</feature>
<sequence length="752" mass="87020">MLKRDNQNSQPKIKGPLIFDENKWNNIPECIIAFFNIINEKIVEIESNHVLLKAKQEQNFTKQNQVINECKTIAEETQLNFNLTNQTLNANLKEVKNKCENQNTMMRIKMEEEIDKINKRLDDISRGVNMKIQDNNELLVLIKKEADSTKEMFKQAMEDQKNEERIINIVTTSPQVLEFITNNPGIQDQLNQIKVQASKDAISALDNIFGNNNEQENSQNKEKSVGFLEKIENKTKENIKREIKLVQETIEKQQTASNDLILNAEKELKNMQKQIEQISQITRKCEKERNNVDFVKLKNKYDQLESQLVNFNENFEKIQENMDLISQTLSHRLNDKIKQRSVTPSQIVRQSGTQDSNFSQKLNDLPSFSSNKLSEQQNQQNDNKQIELQIPTQNSSVKEEILQEEVTLEDKLQTLSQRLSLLELQFNQMKIEMKDENSDEDNTQKKSNQNDTSKNYLHKPWLTGQEVILKEGDNLAIKVFQKSQQINRKSKQLQNMYQNPQVLAKKYRNSILGQEIDSLKMNQNKDTGVRTNSNSKIQDPQHNPHNLTAYYKQNYAFDSSPEKSKKNSFSNLNSQNEFQFTNDLIKSQLDNYSNRVKTQGENHAKNEFNLLENQKNYNSQGEIETKINPSNNNYLPPAPRSRNSKTFHSGANTAITSNISYINQSADQTNVQNTNNHNSFLQSNITSMPQSNTNQFSMGQNVNNFQLQKAPNQHESPLNSYKIAKNVMKNTKLKSFRISQGVSFDAINLSKF</sequence>
<dbReference type="GeneID" id="24439681"/>
<feature type="compositionally biased region" description="Polar residues" evidence="2">
    <location>
        <begin position="445"/>
        <end position="455"/>
    </location>
</feature>
<reference evidence="4" key="1">
    <citation type="journal article" date="2006" name="PLoS Biol.">
        <title>Macronuclear genome sequence of the ciliate Tetrahymena thermophila, a model eukaryote.</title>
        <authorList>
            <person name="Eisen J.A."/>
            <person name="Coyne R.S."/>
            <person name="Wu M."/>
            <person name="Wu D."/>
            <person name="Thiagarajan M."/>
            <person name="Wortman J.R."/>
            <person name="Badger J.H."/>
            <person name="Ren Q."/>
            <person name="Amedeo P."/>
            <person name="Jones K.M."/>
            <person name="Tallon L.J."/>
            <person name="Delcher A.L."/>
            <person name="Salzberg S.L."/>
            <person name="Silva J.C."/>
            <person name="Haas B.J."/>
            <person name="Majoros W.H."/>
            <person name="Farzad M."/>
            <person name="Carlton J.M."/>
            <person name="Smith R.K. Jr."/>
            <person name="Garg J."/>
            <person name="Pearlman R.E."/>
            <person name="Karrer K.M."/>
            <person name="Sun L."/>
            <person name="Manning G."/>
            <person name="Elde N.C."/>
            <person name="Turkewitz A.P."/>
            <person name="Asai D.J."/>
            <person name="Wilkes D.E."/>
            <person name="Wang Y."/>
            <person name="Cai H."/>
            <person name="Collins K."/>
            <person name="Stewart B.A."/>
            <person name="Lee S.R."/>
            <person name="Wilamowska K."/>
            <person name="Weinberg Z."/>
            <person name="Ruzzo W.L."/>
            <person name="Wloga D."/>
            <person name="Gaertig J."/>
            <person name="Frankel J."/>
            <person name="Tsao C.-C."/>
            <person name="Gorovsky M.A."/>
            <person name="Keeling P.J."/>
            <person name="Waller R.F."/>
            <person name="Patron N.J."/>
            <person name="Cherry J.M."/>
            <person name="Stover N.A."/>
            <person name="Krieger C.J."/>
            <person name="del Toro C."/>
            <person name="Ryder H.F."/>
            <person name="Williamson S.C."/>
            <person name="Barbeau R.A."/>
            <person name="Hamilton E.P."/>
            <person name="Orias E."/>
        </authorList>
    </citation>
    <scope>NUCLEOTIDE SEQUENCE [LARGE SCALE GENOMIC DNA]</scope>
    <source>
        <strain evidence="4">SB210</strain>
    </source>
</reference>
<feature type="region of interest" description="Disordered" evidence="2">
    <location>
        <begin position="434"/>
        <end position="456"/>
    </location>
</feature>
<protein>
    <submittedName>
        <fullName evidence="3">Uncharacterized protein</fullName>
    </submittedName>
</protein>
<dbReference type="EMBL" id="GG662527">
    <property type="protein sequence ID" value="EWS72519.1"/>
    <property type="molecule type" value="Genomic_DNA"/>
</dbReference>
<evidence type="ECO:0000256" key="2">
    <source>
        <dbReference type="SAM" id="MobiDB-lite"/>
    </source>
</evidence>
<organism evidence="3 4">
    <name type="scientific">Tetrahymena thermophila (strain SB210)</name>
    <dbReference type="NCBI Taxonomy" id="312017"/>
    <lineage>
        <taxon>Eukaryota</taxon>
        <taxon>Sar</taxon>
        <taxon>Alveolata</taxon>
        <taxon>Ciliophora</taxon>
        <taxon>Intramacronucleata</taxon>
        <taxon>Oligohymenophorea</taxon>
        <taxon>Hymenostomatida</taxon>
        <taxon>Tetrahymenina</taxon>
        <taxon>Tetrahymenidae</taxon>
        <taxon>Tetrahymena</taxon>
    </lineage>
</organism>
<dbReference type="KEGG" id="tet:TTHERM_000579219"/>
<dbReference type="InParanoid" id="W7XHF2"/>
<evidence type="ECO:0000313" key="3">
    <source>
        <dbReference type="EMBL" id="EWS72519.1"/>
    </source>
</evidence>
<dbReference type="RefSeq" id="XP_012654955.1">
    <property type="nucleotide sequence ID" value="XM_012799501.1"/>
</dbReference>
<feature type="region of interest" description="Disordered" evidence="2">
    <location>
        <begin position="339"/>
        <end position="382"/>
    </location>
</feature>
<accession>W7XHF2</accession>
<dbReference type="AlphaFoldDB" id="W7XHF2"/>